<comment type="caution">
    <text evidence="1">The sequence shown here is derived from an EMBL/GenBank/DDBJ whole genome shotgun (WGS) entry which is preliminary data.</text>
</comment>
<accession>A0A839IMP7</accession>
<keyword evidence="2" id="KW-1185">Reference proteome</keyword>
<protein>
    <submittedName>
        <fullName evidence="1">Uncharacterized protein</fullName>
    </submittedName>
</protein>
<evidence type="ECO:0000313" key="2">
    <source>
        <dbReference type="Proteomes" id="UP000565262"/>
    </source>
</evidence>
<proteinExistence type="predicted"/>
<sequence length="587" mass="66578">MNIATNETVLADPVSVDLLSDTLFPAGSLPSGTDFQPSESGDVIAVCPVEPVPEDPEIKAIQQQLDAIFGIPKKLTSVEQKLADDINLQIEYLFNETDGELSGEQEKTLDRLNQQLDKLYGVKDWNDLTSDEQKTVQLLYVTLDTLTEEPEETGIMKEEAELYEQLDAIFGIPDRNLTDEEQQKVDDLNRQIESVLIPDDNGEWPELTEEQQTTLNALYDQINDIYGITEYDDLTPEQQANVDKIYARLEELQYSDANLDDGMILGPDTQLPVEPGFISDDHQKLYDRLDEIFNGSEKTELTDDEQVQSVQINSQIEALWAPDENGQWPDLTQEQEQQVDDLFKQLDNLWGIRHYEDLTEVEQAEVEAIYAELDNIDYVDDLVIEPWEDDSELIALYGQLDDIFGLPKQELTEDELAQVDELYAQIDALFEPDADGNWPEADMAQLDGLLSQVDDIYGIKHYDDLTPEEQKTVDNIYQQLVAKAPAIYGFAAGKSLDEEDDDLFWEDIFSGTLSEEGGNELFFDDLFFDNDTTDSGFIWDIVSAATGDFSVDGSFEERDDFLKAEGLEEIELIGLDDLDFDFDFFAF</sequence>
<evidence type="ECO:0000313" key="1">
    <source>
        <dbReference type="EMBL" id="MBB1486171.1"/>
    </source>
</evidence>
<reference evidence="1 2" key="1">
    <citation type="submission" date="2020-08" db="EMBL/GenBank/DDBJ databases">
        <title>Oceanospirillum sp. nov. isolated from marine sediment.</title>
        <authorList>
            <person name="Ji X."/>
        </authorList>
    </citation>
    <scope>NUCLEOTIDE SEQUENCE [LARGE SCALE GENOMIC DNA]</scope>
    <source>
        <strain evidence="1 2">D5</strain>
    </source>
</reference>
<dbReference type="EMBL" id="JACJFM010000005">
    <property type="protein sequence ID" value="MBB1486171.1"/>
    <property type="molecule type" value="Genomic_DNA"/>
</dbReference>
<organism evidence="1 2">
    <name type="scientific">Oceanospirillum sediminis</name>
    <dbReference type="NCBI Taxonomy" id="2760088"/>
    <lineage>
        <taxon>Bacteria</taxon>
        <taxon>Pseudomonadati</taxon>
        <taxon>Pseudomonadota</taxon>
        <taxon>Gammaproteobacteria</taxon>
        <taxon>Oceanospirillales</taxon>
        <taxon>Oceanospirillaceae</taxon>
        <taxon>Oceanospirillum</taxon>
    </lineage>
</organism>
<dbReference type="AlphaFoldDB" id="A0A839IMP7"/>
<dbReference type="Proteomes" id="UP000565262">
    <property type="component" value="Unassembled WGS sequence"/>
</dbReference>
<gene>
    <name evidence="1" type="ORF">H4O21_06080</name>
</gene>
<name>A0A839IMP7_9GAMM</name>
<dbReference type="RefSeq" id="WP_182807952.1">
    <property type="nucleotide sequence ID" value="NZ_JACJFM010000005.1"/>
</dbReference>